<proteinExistence type="predicted"/>
<accession>A0A1X1A3A7</accession>
<dbReference type="AlphaFoldDB" id="A0A1X1A3A7"/>
<dbReference type="RefSeq" id="WP_084854829.1">
    <property type="nucleotide sequence ID" value="NZ_NBWC01000006.1"/>
</dbReference>
<dbReference type="EMBL" id="NBWC01000006">
    <property type="protein sequence ID" value="ORL66639.1"/>
    <property type="molecule type" value="Genomic_DNA"/>
</dbReference>
<dbReference type="GO" id="GO:0003676">
    <property type="term" value="F:nucleic acid binding"/>
    <property type="evidence" value="ECO:0007669"/>
    <property type="project" value="InterPro"/>
</dbReference>
<comment type="caution">
    <text evidence="1">The sequence shown here is derived from an EMBL/GenBank/DDBJ whole genome shotgun (WGS) entry which is preliminary data.</text>
</comment>
<dbReference type="Proteomes" id="UP000193675">
    <property type="component" value="Unassembled WGS sequence"/>
</dbReference>
<evidence type="ECO:0000313" key="2">
    <source>
        <dbReference type="Proteomes" id="UP000193675"/>
    </source>
</evidence>
<protein>
    <submittedName>
        <fullName evidence="1">Uncharacterized protein</fullName>
    </submittedName>
</protein>
<dbReference type="OrthoDB" id="7041825at2"/>
<organism evidence="1 2">
    <name type="scientific">Pseudomonas putida</name>
    <name type="common">Arthrobacter siderocapsulatus</name>
    <dbReference type="NCBI Taxonomy" id="303"/>
    <lineage>
        <taxon>Bacteria</taxon>
        <taxon>Pseudomonadati</taxon>
        <taxon>Pseudomonadota</taxon>
        <taxon>Gammaproteobacteria</taxon>
        <taxon>Pseudomonadales</taxon>
        <taxon>Pseudomonadaceae</taxon>
        <taxon>Pseudomonas</taxon>
    </lineage>
</organism>
<evidence type="ECO:0000313" key="1">
    <source>
        <dbReference type="EMBL" id="ORL66639.1"/>
    </source>
</evidence>
<reference evidence="1 2" key="1">
    <citation type="submission" date="2017-04" db="EMBL/GenBank/DDBJ databases">
        <title>Presence of VIM-2 positive Pseudomonas species in chickens and their surrounding environment.</title>
        <authorList>
            <person name="Zhang R."/>
        </authorList>
    </citation>
    <scope>NUCLEOTIDE SEQUENCE [LARGE SCALE GENOMIC DNA]</scope>
    <source>
        <strain evidence="1 2">DZ-C18</strain>
    </source>
</reference>
<gene>
    <name evidence="1" type="ORF">B7H17_04995</name>
</gene>
<name>A0A1X1A3A7_PSEPU</name>
<dbReference type="InterPro" id="IPR011856">
    <property type="entry name" value="tRNA_endonuc-like_dom_sf"/>
</dbReference>
<sequence>MTIKQPDWEAIYANCAKSGIPGVVYHHLNRAGEAFLSGVFRGLLAASDAHLKIFDGQVPEIIEAIPEFSVPRGRVDYLLIHVDGSITVCELKDGAKGKQHVLSGLGQCIAYAVQVGMARAGIPIIRKALVFSSWGRTDEELLVIDACRSAGVIAVPMGPEEAHRDSAMRFIEGYIGNGIEKVH</sequence>
<dbReference type="Gene3D" id="3.40.1350.10">
    <property type="match status" value="1"/>
</dbReference>